<keyword evidence="3" id="KW-1185">Reference proteome</keyword>
<feature type="transmembrane region" description="Helical" evidence="1">
    <location>
        <begin position="35"/>
        <end position="54"/>
    </location>
</feature>
<name>A0A1H2YYA4_9PSEU</name>
<proteinExistence type="predicted"/>
<keyword evidence="1" id="KW-0812">Transmembrane</keyword>
<dbReference type="RefSeq" id="WP_091288205.1">
    <property type="nucleotide sequence ID" value="NZ_FNON01000002.1"/>
</dbReference>
<evidence type="ECO:0000313" key="2">
    <source>
        <dbReference type="EMBL" id="SDX09634.1"/>
    </source>
</evidence>
<dbReference type="EMBL" id="FNON01000002">
    <property type="protein sequence ID" value="SDX09634.1"/>
    <property type="molecule type" value="Genomic_DNA"/>
</dbReference>
<dbReference type="Proteomes" id="UP000199515">
    <property type="component" value="Unassembled WGS sequence"/>
</dbReference>
<reference evidence="2 3" key="1">
    <citation type="submission" date="2016-10" db="EMBL/GenBank/DDBJ databases">
        <authorList>
            <person name="de Groot N.N."/>
        </authorList>
    </citation>
    <scope>NUCLEOTIDE SEQUENCE [LARGE SCALE GENOMIC DNA]</scope>
    <source>
        <strain evidence="2 3">CPCC 202699</strain>
    </source>
</reference>
<organism evidence="2 3">
    <name type="scientific">Amycolatopsis xylanica</name>
    <dbReference type="NCBI Taxonomy" id="589385"/>
    <lineage>
        <taxon>Bacteria</taxon>
        <taxon>Bacillati</taxon>
        <taxon>Actinomycetota</taxon>
        <taxon>Actinomycetes</taxon>
        <taxon>Pseudonocardiales</taxon>
        <taxon>Pseudonocardiaceae</taxon>
        <taxon>Amycolatopsis</taxon>
    </lineage>
</organism>
<feature type="transmembrane region" description="Helical" evidence="1">
    <location>
        <begin position="6"/>
        <end position="23"/>
    </location>
</feature>
<sequence length="85" mass="9077">MLWVDVLGLLSWIVAYALVVYAAERFGTSPLRHVVPFAGLGVFAVAYLGIAWQYGRWPALAVGTLLAVVTGVVIGVLGRARAGRH</sequence>
<accession>A0A1H2YYA4</accession>
<feature type="transmembrane region" description="Helical" evidence="1">
    <location>
        <begin position="60"/>
        <end position="78"/>
    </location>
</feature>
<evidence type="ECO:0000256" key="1">
    <source>
        <dbReference type="SAM" id="Phobius"/>
    </source>
</evidence>
<keyword evidence="1" id="KW-0472">Membrane</keyword>
<protein>
    <submittedName>
        <fullName evidence="2">Uncharacterized protein</fullName>
    </submittedName>
</protein>
<evidence type="ECO:0000313" key="3">
    <source>
        <dbReference type="Proteomes" id="UP000199515"/>
    </source>
</evidence>
<keyword evidence="1" id="KW-1133">Transmembrane helix</keyword>
<gene>
    <name evidence="2" type="ORF">SAMN05421504_102296</name>
</gene>
<dbReference type="AlphaFoldDB" id="A0A1H2YYA4"/>
<dbReference type="STRING" id="589385.SAMN05421504_102296"/>